<protein>
    <submittedName>
        <fullName evidence="2">Winged helix-turn-helix transcriptional regulator</fullName>
    </submittedName>
</protein>
<dbReference type="SUPFAM" id="SSF46785">
    <property type="entry name" value="Winged helix' DNA-binding domain"/>
    <property type="match status" value="1"/>
</dbReference>
<dbReference type="InterPro" id="IPR039422">
    <property type="entry name" value="MarR/SlyA-like"/>
</dbReference>
<proteinExistence type="predicted"/>
<dbReference type="Proteomes" id="UP000316256">
    <property type="component" value="Unassembled WGS sequence"/>
</dbReference>
<dbReference type="Pfam" id="PF12802">
    <property type="entry name" value="MarR_2"/>
    <property type="match status" value="1"/>
</dbReference>
<dbReference type="GO" id="GO:0003700">
    <property type="term" value="F:DNA-binding transcription factor activity"/>
    <property type="evidence" value="ECO:0007669"/>
    <property type="project" value="InterPro"/>
</dbReference>
<dbReference type="Gene3D" id="1.10.10.10">
    <property type="entry name" value="Winged helix-like DNA-binding domain superfamily/Winged helix DNA-binding domain"/>
    <property type="match status" value="1"/>
</dbReference>
<evidence type="ECO:0000313" key="2">
    <source>
        <dbReference type="EMBL" id="TQF65361.1"/>
    </source>
</evidence>
<organism evidence="2 3">
    <name type="scientific">Rhodococcus spelaei</name>
    <dbReference type="NCBI Taxonomy" id="2546320"/>
    <lineage>
        <taxon>Bacteria</taxon>
        <taxon>Bacillati</taxon>
        <taxon>Actinomycetota</taxon>
        <taxon>Actinomycetes</taxon>
        <taxon>Mycobacteriales</taxon>
        <taxon>Nocardiaceae</taxon>
        <taxon>Rhodococcus</taxon>
    </lineage>
</organism>
<dbReference type="InterPro" id="IPR000835">
    <property type="entry name" value="HTH_MarR-typ"/>
</dbReference>
<dbReference type="PROSITE" id="PS50995">
    <property type="entry name" value="HTH_MARR_2"/>
    <property type="match status" value="1"/>
</dbReference>
<dbReference type="PRINTS" id="PR00598">
    <property type="entry name" value="HTHMARR"/>
</dbReference>
<keyword evidence="3" id="KW-1185">Reference proteome</keyword>
<comment type="caution">
    <text evidence="2">The sequence shown here is derived from an EMBL/GenBank/DDBJ whole genome shotgun (WGS) entry which is preliminary data.</text>
</comment>
<feature type="domain" description="HTH marR-type" evidence="1">
    <location>
        <begin position="1"/>
        <end position="143"/>
    </location>
</feature>
<sequence>MTESLSSRSDRPDLAAMVVPLGRALADAELPVLRRHGLTMWGYVVLSALAAEPVRTQSALAEAIGADKTRIIAVLDDLQESGLIERSPDPSDRRARLLKLTVKGRRVRAAAQDGIREREERVLALLPAADRRGLLRSLRVLSELGREEFEAAVEG</sequence>
<accession>A0A541AZ61</accession>
<dbReference type="OrthoDB" id="5148120at2"/>
<dbReference type="InterPro" id="IPR036390">
    <property type="entry name" value="WH_DNA-bd_sf"/>
</dbReference>
<reference evidence="2 3" key="1">
    <citation type="submission" date="2019-06" db="EMBL/GenBank/DDBJ databases">
        <title>Rhodococcus spaelei sp. nov., isolated from a cave.</title>
        <authorList>
            <person name="Lee S.D."/>
        </authorList>
    </citation>
    <scope>NUCLEOTIDE SEQUENCE [LARGE SCALE GENOMIC DNA]</scope>
    <source>
        <strain evidence="2 3">C9-5</strain>
    </source>
</reference>
<dbReference type="GO" id="GO:0006950">
    <property type="term" value="P:response to stress"/>
    <property type="evidence" value="ECO:0007669"/>
    <property type="project" value="TreeGrafter"/>
</dbReference>
<dbReference type="RefSeq" id="WP_142103303.1">
    <property type="nucleotide sequence ID" value="NZ_VIGH01000013.1"/>
</dbReference>
<evidence type="ECO:0000313" key="3">
    <source>
        <dbReference type="Proteomes" id="UP000316256"/>
    </source>
</evidence>
<evidence type="ECO:0000259" key="1">
    <source>
        <dbReference type="PROSITE" id="PS50995"/>
    </source>
</evidence>
<dbReference type="SMART" id="SM00347">
    <property type="entry name" value="HTH_MARR"/>
    <property type="match status" value="1"/>
</dbReference>
<dbReference type="InterPro" id="IPR036388">
    <property type="entry name" value="WH-like_DNA-bd_sf"/>
</dbReference>
<dbReference type="PANTHER" id="PTHR33164">
    <property type="entry name" value="TRANSCRIPTIONAL REGULATOR, MARR FAMILY"/>
    <property type="match status" value="1"/>
</dbReference>
<name>A0A541AZ61_9NOCA</name>
<gene>
    <name evidence="2" type="ORF">FK531_21915</name>
</gene>
<dbReference type="PANTHER" id="PTHR33164:SF43">
    <property type="entry name" value="HTH-TYPE TRANSCRIPTIONAL REPRESSOR YETL"/>
    <property type="match status" value="1"/>
</dbReference>
<dbReference type="EMBL" id="VIGH01000013">
    <property type="protein sequence ID" value="TQF65361.1"/>
    <property type="molecule type" value="Genomic_DNA"/>
</dbReference>
<dbReference type="AlphaFoldDB" id="A0A541AZ61"/>